<evidence type="ECO:0000313" key="2">
    <source>
        <dbReference type="Proteomes" id="UP000290289"/>
    </source>
</evidence>
<keyword evidence="2" id="KW-1185">Reference proteome</keyword>
<evidence type="ECO:0000313" key="1">
    <source>
        <dbReference type="EMBL" id="RXH98047.1"/>
    </source>
</evidence>
<reference evidence="1 2" key="1">
    <citation type="submission" date="2018-10" db="EMBL/GenBank/DDBJ databases">
        <title>A high-quality apple genome assembly.</title>
        <authorList>
            <person name="Hu J."/>
        </authorList>
    </citation>
    <scope>NUCLEOTIDE SEQUENCE [LARGE SCALE GENOMIC DNA]</scope>
    <source>
        <strain evidence="2">cv. HFTH1</strain>
        <tissue evidence="1">Young leaf</tissue>
    </source>
</reference>
<dbReference type="Proteomes" id="UP000290289">
    <property type="component" value="Chromosome 5"/>
</dbReference>
<sequence>MTSKELNEKSYKVKISCTVSIEWHYGSKGDLSVNFSTITLKKQTLPYIKQRDVDLFRASPTRSSQTQCFWATIGNSLPSQKSLIEEFIVGLFDMKVVGKEMG</sequence>
<name>A0A498JSX5_MALDO</name>
<comment type="caution">
    <text evidence="1">The sequence shown here is derived from an EMBL/GenBank/DDBJ whole genome shotgun (WGS) entry which is preliminary data.</text>
</comment>
<organism evidence="1 2">
    <name type="scientific">Malus domestica</name>
    <name type="common">Apple</name>
    <name type="synonym">Pyrus malus</name>
    <dbReference type="NCBI Taxonomy" id="3750"/>
    <lineage>
        <taxon>Eukaryota</taxon>
        <taxon>Viridiplantae</taxon>
        <taxon>Streptophyta</taxon>
        <taxon>Embryophyta</taxon>
        <taxon>Tracheophyta</taxon>
        <taxon>Spermatophyta</taxon>
        <taxon>Magnoliopsida</taxon>
        <taxon>eudicotyledons</taxon>
        <taxon>Gunneridae</taxon>
        <taxon>Pentapetalae</taxon>
        <taxon>rosids</taxon>
        <taxon>fabids</taxon>
        <taxon>Rosales</taxon>
        <taxon>Rosaceae</taxon>
        <taxon>Amygdaloideae</taxon>
        <taxon>Maleae</taxon>
        <taxon>Malus</taxon>
    </lineage>
</organism>
<accession>A0A498JSX5</accession>
<proteinExistence type="predicted"/>
<protein>
    <submittedName>
        <fullName evidence="1">Uncharacterized protein</fullName>
    </submittedName>
</protein>
<gene>
    <name evidence="1" type="ORF">DVH24_010372</name>
</gene>
<dbReference type="EMBL" id="RDQH01000331">
    <property type="protein sequence ID" value="RXH98047.1"/>
    <property type="molecule type" value="Genomic_DNA"/>
</dbReference>
<dbReference type="AlphaFoldDB" id="A0A498JSX5"/>